<keyword evidence="3" id="KW-1185">Reference proteome</keyword>
<proteinExistence type="predicted"/>
<dbReference type="Gene3D" id="3.40.50.1820">
    <property type="entry name" value="alpha/beta hydrolase"/>
    <property type="match status" value="1"/>
</dbReference>
<organism evidence="2 3">
    <name type="scientific">Methylomonas koyamae</name>
    <dbReference type="NCBI Taxonomy" id="702114"/>
    <lineage>
        <taxon>Bacteria</taxon>
        <taxon>Pseudomonadati</taxon>
        <taxon>Pseudomonadota</taxon>
        <taxon>Gammaproteobacteria</taxon>
        <taxon>Methylococcales</taxon>
        <taxon>Methylococcaceae</taxon>
        <taxon>Methylomonas</taxon>
    </lineage>
</organism>
<dbReference type="InterPro" id="IPR029058">
    <property type="entry name" value="AB_hydrolase_fold"/>
</dbReference>
<comment type="caution">
    <text evidence="2">The sequence shown here is derived from an EMBL/GenBank/DDBJ whole genome shotgun (WGS) entry which is preliminary data.</text>
</comment>
<evidence type="ECO:0000313" key="3">
    <source>
        <dbReference type="Proteomes" id="UP000077628"/>
    </source>
</evidence>
<dbReference type="Proteomes" id="UP000077628">
    <property type="component" value="Unassembled WGS sequence"/>
</dbReference>
<reference evidence="3" key="1">
    <citation type="submission" date="2016-03" db="EMBL/GenBank/DDBJ databases">
        <authorList>
            <person name="Heylen K."/>
            <person name="De Vos P."/>
            <person name="Vekeman B."/>
        </authorList>
    </citation>
    <scope>NUCLEOTIDE SEQUENCE [LARGE SCALE GENOMIC DNA]</scope>
    <source>
        <strain evidence="3">R-45383</strain>
    </source>
</reference>
<dbReference type="SUPFAM" id="SSF53474">
    <property type="entry name" value="alpha/beta-Hydrolases"/>
    <property type="match status" value="1"/>
</dbReference>
<evidence type="ECO:0000256" key="1">
    <source>
        <dbReference type="SAM" id="MobiDB-lite"/>
    </source>
</evidence>
<feature type="compositionally biased region" description="Gly residues" evidence="1">
    <location>
        <begin position="174"/>
        <end position="183"/>
    </location>
</feature>
<gene>
    <name evidence="2" type="ORF">A1355_00345</name>
</gene>
<evidence type="ECO:0000313" key="2">
    <source>
        <dbReference type="EMBL" id="OAI17099.1"/>
    </source>
</evidence>
<feature type="compositionally biased region" description="Acidic residues" evidence="1">
    <location>
        <begin position="184"/>
        <end position="199"/>
    </location>
</feature>
<dbReference type="STRING" id="702114.A1355_00345"/>
<dbReference type="AlphaFoldDB" id="A0A177NIQ5"/>
<feature type="non-terminal residue" evidence="2">
    <location>
        <position position="385"/>
    </location>
</feature>
<dbReference type="EMBL" id="LUUK01000180">
    <property type="protein sequence ID" value="OAI17099.1"/>
    <property type="molecule type" value="Genomic_DNA"/>
</dbReference>
<protein>
    <recommendedName>
        <fullName evidence="4">Alpha/beta hydrolase</fullName>
    </recommendedName>
</protein>
<name>A0A177NIQ5_9GAMM</name>
<feature type="region of interest" description="Disordered" evidence="1">
    <location>
        <begin position="146"/>
        <end position="212"/>
    </location>
</feature>
<sequence>MNRKFAAMKPNSRRSIGWFEPSATGLRIAVCLLLCVLLVACGSRPLPPSQVEQAEKLEKVLLDGGYRPARRFEIETGREVWHHDGRDLDVSITVPTAPGRYPLIVYLPALGEDAGGGRLWREFWAKAGYAVFCMQPVAIGQALRELNRPRGGPRPGTANDMGPPDDEDGEAAGMFGGWFGGGPDPEDGTQPDDEDDSDRPEDKRRPSKAARSSELRYLGHEYFAAEHLPGRVADLAWAYQQLRTRAGLGQRLYAAADVDKLVLAGYDLGAQTVSAVLGENFGVELPGRQELRPVAGILLSPSVDLATGNVRSRFQPISSPLLAVTGSEDDDSYAIGAAGARLSVWEHARPGGKYLLVLTEASHQLLAGAGIGFGRGQRGGSGGGP</sequence>
<accession>A0A177NIQ5</accession>
<evidence type="ECO:0008006" key="4">
    <source>
        <dbReference type="Google" id="ProtNLM"/>
    </source>
</evidence>